<evidence type="ECO:0000313" key="3">
    <source>
        <dbReference type="Proteomes" id="UP001140091"/>
    </source>
</evidence>
<dbReference type="AlphaFoldDB" id="A0A9W8MGG0"/>
<dbReference type="EMBL" id="JANBPK010000859">
    <property type="protein sequence ID" value="KAJ2929781.1"/>
    <property type="molecule type" value="Genomic_DNA"/>
</dbReference>
<comment type="caution">
    <text evidence="2">The sequence shown here is derived from an EMBL/GenBank/DDBJ whole genome shotgun (WGS) entry which is preliminary data.</text>
</comment>
<sequence>MTPLSLPSDDTATTSVTADHGQDGRDLDDFAFWSEQKKAAIRQVFDVDYAPEVIVAYMKLDELTTAKGPRVERISG</sequence>
<evidence type="ECO:0000256" key="1">
    <source>
        <dbReference type="SAM" id="MobiDB-lite"/>
    </source>
</evidence>
<dbReference type="Proteomes" id="UP001140091">
    <property type="component" value="Unassembled WGS sequence"/>
</dbReference>
<organism evidence="2 3">
    <name type="scientific">Candolleomyces eurysporus</name>
    <dbReference type="NCBI Taxonomy" id="2828524"/>
    <lineage>
        <taxon>Eukaryota</taxon>
        <taxon>Fungi</taxon>
        <taxon>Dikarya</taxon>
        <taxon>Basidiomycota</taxon>
        <taxon>Agaricomycotina</taxon>
        <taxon>Agaricomycetes</taxon>
        <taxon>Agaricomycetidae</taxon>
        <taxon>Agaricales</taxon>
        <taxon>Agaricineae</taxon>
        <taxon>Psathyrellaceae</taxon>
        <taxon>Candolleomyces</taxon>
    </lineage>
</organism>
<accession>A0A9W8MGG0</accession>
<protein>
    <submittedName>
        <fullName evidence="2">Uncharacterized protein</fullName>
    </submittedName>
</protein>
<evidence type="ECO:0000313" key="2">
    <source>
        <dbReference type="EMBL" id="KAJ2929781.1"/>
    </source>
</evidence>
<keyword evidence="3" id="KW-1185">Reference proteome</keyword>
<feature type="region of interest" description="Disordered" evidence="1">
    <location>
        <begin position="1"/>
        <end position="24"/>
    </location>
</feature>
<gene>
    <name evidence="2" type="ORF">H1R20_g7351</name>
</gene>
<name>A0A9W8MGG0_9AGAR</name>
<feature type="non-terminal residue" evidence="2">
    <location>
        <position position="76"/>
    </location>
</feature>
<proteinExistence type="predicted"/>
<reference evidence="2" key="1">
    <citation type="submission" date="2022-06" db="EMBL/GenBank/DDBJ databases">
        <title>Genome Sequence of Candolleomyces eurysporus.</title>
        <authorList>
            <person name="Buettner E."/>
        </authorList>
    </citation>
    <scope>NUCLEOTIDE SEQUENCE</scope>
    <source>
        <strain evidence="2">VTCC 930004</strain>
    </source>
</reference>
<feature type="compositionally biased region" description="Low complexity" evidence="1">
    <location>
        <begin position="8"/>
        <end position="19"/>
    </location>
</feature>